<proteinExistence type="predicted"/>
<comment type="caution">
    <text evidence="1">The sequence shown here is derived from an EMBL/GenBank/DDBJ whole genome shotgun (WGS) entry which is preliminary data.</text>
</comment>
<organism evidence="1 2">
    <name type="scientific">Portunus trituberculatus</name>
    <name type="common">Swimming crab</name>
    <name type="synonym">Neptunus trituberculatus</name>
    <dbReference type="NCBI Taxonomy" id="210409"/>
    <lineage>
        <taxon>Eukaryota</taxon>
        <taxon>Metazoa</taxon>
        <taxon>Ecdysozoa</taxon>
        <taxon>Arthropoda</taxon>
        <taxon>Crustacea</taxon>
        <taxon>Multicrustacea</taxon>
        <taxon>Malacostraca</taxon>
        <taxon>Eumalacostraca</taxon>
        <taxon>Eucarida</taxon>
        <taxon>Decapoda</taxon>
        <taxon>Pleocyemata</taxon>
        <taxon>Brachyura</taxon>
        <taxon>Eubrachyura</taxon>
        <taxon>Portunoidea</taxon>
        <taxon>Portunidae</taxon>
        <taxon>Portuninae</taxon>
        <taxon>Portunus</taxon>
    </lineage>
</organism>
<accession>A0A5B7CMV2</accession>
<reference evidence="1 2" key="1">
    <citation type="submission" date="2019-05" db="EMBL/GenBank/DDBJ databases">
        <title>Another draft genome of Portunus trituberculatus and its Hox gene families provides insights of decapod evolution.</title>
        <authorList>
            <person name="Jeong J.-H."/>
            <person name="Song I."/>
            <person name="Kim S."/>
            <person name="Choi T."/>
            <person name="Kim D."/>
            <person name="Ryu S."/>
            <person name="Kim W."/>
        </authorList>
    </citation>
    <scope>NUCLEOTIDE SEQUENCE [LARGE SCALE GENOMIC DNA]</scope>
    <source>
        <tissue evidence="1">Muscle</tissue>
    </source>
</reference>
<evidence type="ECO:0000313" key="1">
    <source>
        <dbReference type="EMBL" id="MPC09656.1"/>
    </source>
</evidence>
<keyword evidence="2" id="KW-1185">Reference proteome</keyword>
<dbReference type="AlphaFoldDB" id="A0A5B7CMV2"/>
<sequence length="65" mass="7605">MKLRKKKTEKGRDREKEFLLEGSRYETKEMVSKEGGGGHGRGKKLRVTYIIKMGCYPACWRLEII</sequence>
<gene>
    <name evidence="1" type="ORF">E2C01_002272</name>
</gene>
<name>A0A5B7CMV2_PORTR</name>
<evidence type="ECO:0000313" key="2">
    <source>
        <dbReference type="Proteomes" id="UP000324222"/>
    </source>
</evidence>
<protein>
    <submittedName>
        <fullName evidence="1">Uncharacterized protein</fullName>
    </submittedName>
</protein>
<dbReference type="Proteomes" id="UP000324222">
    <property type="component" value="Unassembled WGS sequence"/>
</dbReference>
<dbReference type="EMBL" id="VSRR010000078">
    <property type="protein sequence ID" value="MPC09656.1"/>
    <property type="molecule type" value="Genomic_DNA"/>
</dbReference>